<dbReference type="Proteomes" id="UP001454086">
    <property type="component" value="Unassembled WGS sequence"/>
</dbReference>
<evidence type="ECO:0000313" key="2">
    <source>
        <dbReference type="Proteomes" id="UP001454086"/>
    </source>
</evidence>
<proteinExistence type="predicted"/>
<dbReference type="PANTHER" id="PTHR38451:SF1">
    <property type="entry name" value="TRNA (ADENINE(22)-N(1))-METHYLTRANSFERASE"/>
    <property type="match status" value="1"/>
</dbReference>
<dbReference type="PANTHER" id="PTHR38451">
    <property type="entry name" value="TRNA (ADENINE(22)-N(1))-METHYLTRANSFERASE"/>
    <property type="match status" value="1"/>
</dbReference>
<dbReference type="EC" id="2.1.1.-" evidence="1"/>
<dbReference type="EMBL" id="JBBMFM010000054">
    <property type="protein sequence ID" value="MEQ2426220.1"/>
    <property type="molecule type" value="Genomic_DNA"/>
</dbReference>
<dbReference type="Pfam" id="PF12847">
    <property type="entry name" value="Methyltransf_18"/>
    <property type="match status" value="1"/>
</dbReference>
<dbReference type="GO" id="GO:0032259">
    <property type="term" value="P:methylation"/>
    <property type="evidence" value="ECO:0007669"/>
    <property type="project" value="UniProtKB-KW"/>
</dbReference>
<accession>A0ABV1D743</accession>
<dbReference type="SUPFAM" id="SSF53335">
    <property type="entry name" value="S-adenosyl-L-methionine-dependent methyltransferases"/>
    <property type="match status" value="1"/>
</dbReference>
<comment type="caution">
    <text evidence="1">The sequence shown here is derived from an EMBL/GenBank/DDBJ whole genome shotgun (WGS) entry which is preliminary data.</text>
</comment>
<dbReference type="Gene3D" id="3.40.50.150">
    <property type="entry name" value="Vaccinia Virus protein VP39"/>
    <property type="match status" value="1"/>
</dbReference>
<dbReference type="InterPro" id="IPR029063">
    <property type="entry name" value="SAM-dependent_MTases_sf"/>
</dbReference>
<name>A0ABV1D743_9FIRM</name>
<dbReference type="GO" id="GO:0008168">
    <property type="term" value="F:methyltransferase activity"/>
    <property type="evidence" value="ECO:0007669"/>
    <property type="project" value="UniProtKB-KW"/>
</dbReference>
<organism evidence="1 2">
    <name type="scientific">Enterocloster hominis</name>
    <name type="common">ex Hitch et al. 2024</name>
    <dbReference type="NCBI Taxonomy" id="1917870"/>
    <lineage>
        <taxon>Bacteria</taxon>
        <taxon>Bacillati</taxon>
        <taxon>Bacillota</taxon>
        <taxon>Clostridia</taxon>
        <taxon>Lachnospirales</taxon>
        <taxon>Lachnospiraceae</taxon>
        <taxon>Enterocloster</taxon>
    </lineage>
</organism>
<keyword evidence="1" id="KW-0808">Transferase</keyword>
<reference evidence="1 2" key="1">
    <citation type="submission" date="2024-03" db="EMBL/GenBank/DDBJ databases">
        <title>Human intestinal bacterial collection.</title>
        <authorList>
            <person name="Pauvert C."/>
            <person name="Hitch T.C.A."/>
            <person name="Clavel T."/>
        </authorList>
    </citation>
    <scope>NUCLEOTIDE SEQUENCE [LARGE SCALE GENOMIC DNA]</scope>
    <source>
        <strain evidence="1 2">CLA-SR-H021</strain>
    </source>
</reference>
<gene>
    <name evidence="1" type="ORF">WMQ36_14685</name>
</gene>
<sequence>MKQETNDKMDMTGMGGNGLKGVVRLSLRLKAVADFVRPGSRIADIGTDHGYVPIHLAQTGRAARAIAMDVRPGPLERAREHIKEYEGWAAKNAAAGGQPSFCTIEARLSDGLKELKPGEADTVIIAGMGGELEIRILEEGRHMWDSVSHWILSPQSDIHKVRLFLEENGFVIEEEAMVKDEGKYYTIMDVGRGSMTYSRPIWYRYGKILLDRKDGVLREYLEKERARVQEILERFKAQGDEGMDQVQVMAPACTAIPMTAAQLRARNALTEELGWIKEAQDEMQ</sequence>
<keyword evidence="2" id="KW-1185">Reference proteome</keyword>
<keyword evidence="1" id="KW-0489">Methyltransferase</keyword>
<evidence type="ECO:0000313" key="1">
    <source>
        <dbReference type="EMBL" id="MEQ2426220.1"/>
    </source>
</evidence>
<protein>
    <submittedName>
        <fullName evidence="1">Class I SAM-dependent methyltransferase</fullName>
        <ecNumber evidence="1">2.1.1.-</ecNumber>
    </submittedName>
</protein>